<dbReference type="Proteomes" id="UP000481030">
    <property type="component" value="Unassembled WGS sequence"/>
</dbReference>
<dbReference type="AlphaFoldDB" id="A0A6L3V857"/>
<reference evidence="1 2" key="1">
    <citation type="journal article" date="2016" name="Antonie Van Leeuwenhoek">
        <title>Bacillus depressus sp. nov., isolated from soil of a sunflower field.</title>
        <authorList>
            <person name="Wei X."/>
            <person name="Xin D."/>
            <person name="Xin Y."/>
            <person name="Zhang H."/>
            <person name="Wang T."/>
            <person name="Zhang J."/>
        </authorList>
    </citation>
    <scope>NUCLEOTIDE SEQUENCE [LARGE SCALE GENOMIC DNA]</scope>
    <source>
        <strain evidence="1 2">BZ1</strain>
    </source>
</reference>
<keyword evidence="2" id="KW-1185">Reference proteome</keyword>
<name>A0A6L3V857_9BACI</name>
<protein>
    <submittedName>
        <fullName evidence="1">Uncharacterized protein</fullName>
    </submittedName>
</protein>
<gene>
    <name evidence="1" type="ORF">F7731_09215</name>
</gene>
<dbReference type="RefSeq" id="WP_151534496.1">
    <property type="nucleotide sequence ID" value="NZ_WBOS01000003.1"/>
</dbReference>
<dbReference type="OrthoDB" id="2888612at2"/>
<dbReference type="EMBL" id="WBOS01000003">
    <property type="protein sequence ID" value="KAB2336545.1"/>
    <property type="molecule type" value="Genomic_DNA"/>
</dbReference>
<accession>A0A6L3V857</accession>
<evidence type="ECO:0000313" key="1">
    <source>
        <dbReference type="EMBL" id="KAB2336545.1"/>
    </source>
</evidence>
<sequence length="69" mass="8041">MKKEKELENLIETLIRMLGKSNEKVSDLTNRVNQLEVILRESLMPMYHPIQEADDKVKLHSVGGRFIPH</sequence>
<evidence type="ECO:0000313" key="2">
    <source>
        <dbReference type="Proteomes" id="UP000481030"/>
    </source>
</evidence>
<organism evidence="1 2">
    <name type="scientific">Cytobacillus depressus</name>
    <dbReference type="NCBI Taxonomy" id="1602942"/>
    <lineage>
        <taxon>Bacteria</taxon>
        <taxon>Bacillati</taxon>
        <taxon>Bacillota</taxon>
        <taxon>Bacilli</taxon>
        <taxon>Bacillales</taxon>
        <taxon>Bacillaceae</taxon>
        <taxon>Cytobacillus</taxon>
    </lineage>
</organism>
<comment type="caution">
    <text evidence="1">The sequence shown here is derived from an EMBL/GenBank/DDBJ whole genome shotgun (WGS) entry which is preliminary data.</text>
</comment>
<proteinExistence type="predicted"/>